<dbReference type="AlphaFoldDB" id="A0A7S7SJ70"/>
<accession>A0A7S7SJ70</accession>
<keyword evidence="1" id="KW-0732">Signal</keyword>
<sequence>MSPLAQAVIYSLVALPAIAQSPAFATITIKPALSANPPGARMRVLPGGNLTGSAVSVNALLSYAYDVPSNPSPRLSNLPEWALREKYDIEAKAPANAVPPGLPEGEARSRVQQMVRELLAGRFQLVLRVENRTMPVYALTIASGGPRLQKSPIAGKGCAFQTGPDACHNFVGGLGHPLNAKAIDMDDLAHYIANWTGLPVVNRSALSGLFTVNTEGWVPMRLPPPPPNTTATAVNPFAGLPTIFDVLRKLGLELKRQQDTLSVYTVEHIERPAAN</sequence>
<feature type="chain" id="PRO_5032505921" evidence="1">
    <location>
        <begin position="26"/>
        <end position="275"/>
    </location>
</feature>
<dbReference type="RefSeq" id="WP_194449439.1">
    <property type="nucleotide sequence ID" value="NZ_CP063849.1"/>
</dbReference>
<proteinExistence type="predicted"/>
<dbReference type="Proteomes" id="UP000593892">
    <property type="component" value="Chromosome"/>
</dbReference>
<dbReference type="InterPro" id="IPR017801">
    <property type="entry name" value="DUF3738"/>
</dbReference>
<reference evidence="2 3" key="1">
    <citation type="submission" date="2020-10" db="EMBL/GenBank/DDBJ databases">
        <title>Complete genome sequence of Paludibaculum fermentans P105T, a facultatively anaerobic acidobacterium capable of dissimilatory Fe(III) reduction.</title>
        <authorList>
            <person name="Dedysh S.N."/>
            <person name="Beletsky A.V."/>
            <person name="Kulichevskaya I.S."/>
            <person name="Mardanov A.V."/>
            <person name="Ravin N.V."/>
        </authorList>
    </citation>
    <scope>NUCLEOTIDE SEQUENCE [LARGE SCALE GENOMIC DNA]</scope>
    <source>
        <strain evidence="2 3">P105</strain>
    </source>
</reference>
<dbReference type="KEGG" id="pfer:IRI77_34360"/>
<dbReference type="Pfam" id="PF12543">
    <property type="entry name" value="DUF3738"/>
    <property type="match status" value="1"/>
</dbReference>
<keyword evidence="3" id="KW-1185">Reference proteome</keyword>
<evidence type="ECO:0000256" key="1">
    <source>
        <dbReference type="SAM" id="SignalP"/>
    </source>
</evidence>
<organism evidence="2 3">
    <name type="scientific">Paludibaculum fermentans</name>
    <dbReference type="NCBI Taxonomy" id="1473598"/>
    <lineage>
        <taxon>Bacteria</taxon>
        <taxon>Pseudomonadati</taxon>
        <taxon>Acidobacteriota</taxon>
        <taxon>Terriglobia</taxon>
        <taxon>Bryobacterales</taxon>
        <taxon>Bryobacteraceae</taxon>
        <taxon>Paludibaculum</taxon>
    </lineage>
</organism>
<dbReference type="NCBIfam" id="TIGR03435">
    <property type="entry name" value="Soli_TIGR03435"/>
    <property type="match status" value="1"/>
</dbReference>
<feature type="signal peptide" evidence="1">
    <location>
        <begin position="1"/>
        <end position="25"/>
    </location>
</feature>
<dbReference type="EMBL" id="CP063849">
    <property type="protein sequence ID" value="QOY87772.1"/>
    <property type="molecule type" value="Genomic_DNA"/>
</dbReference>
<evidence type="ECO:0000313" key="3">
    <source>
        <dbReference type="Proteomes" id="UP000593892"/>
    </source>
</evidence>
<evidence type="ECO:0000313" key="2">
    <source>
        <dbReference type="EMBL" id="QOY87772.1"/>
    </source>
</evidence>
<gene>
    <name evidence="2" type="ORF">IRI77_34360</name>
</gene>
<name>A0A7S7SJ70_PALFE</name>
<protein>
    <submittedName>
        <fullName evidence="2">TIGR03435 family protein</fullName>
    </submittedName>
</protein>